<dbReference type="InterPro" id="IPR024078">
    <property type="entry name" value="LmbE-like_dom_sf"/>
</dbReference>
<proteinExistence type="predicted"/>
<feature type="region of interest" description="Disordered" evidence="2">
    <location>
        <begin position="226"/>
        <end position="260"/>
    </location>
</feature>
<dbReference type="InterPro" id="IPR003737">
    <property type="entry name" value="GlcNAc_PI_deacetylase-related"/>
</dbReference>
<accession>Q9WVY1</accession>
<dbReference type="EMBL" id="AF127374">
    <property type="protein sequence ID" value="AAD32721.1"/>
    <property type="molecule type" value="Genomic_DNA"/>
</dbReference>
<reference evidence="4" key="1">
    <citation type="journal article" date="1999" name="Chem. Biol.">
        <title>Molecular characterization and analysis of the biosynthetic gene cluster for the antitumor antibiotic mitomycin C from Streptomyces lavendulae NRRL 2564.</title>
        <authorList>
            <person name="Mao Y.Q."/>
            <person name="Varoglu M."/>
            <person name="Sherman D.H."/>
        </authorList>
    </citation>
    <scope>NUCLEOTIDE SEQUENCE</scope>
    <source>
        <strain evidence="4">NRRL 2564</strain>
    </source>
</reference>
<protein>
    <submittedName>
        <fullName evidence="4">MitC</fullName>
    </submittedName>
</protein>
<dbReference type="GO" id="GO:0016137">
    <property type="term" value="P:glycoside metabolic process"/>
    <property type="evidence" value="ECO:0007669"/>
    <property type="project" value="UniProtKB-ARBA"/>
</dbReference>
<dbReference type="AlphaFoldDB" id="Q9WVY1"/>
<evidence type="ECO:0000256" key="1">
    <source>
        <dbReference type="ARBA" id="ARBA00022833"/>
    </source>
</evidence>
<reference evidence="4" key="4">
    <citation type="submission" date="2006-11" db="EMBL/GenBank/DDBJ databases">
        <authorList>
            <person name="Gruschow S."/>
            <person name="Chang L.C."/>
            <person name="Mao Y."/>
            <person name="Varoglu M."/>
            <person name="Sherman D.H."/>
        </authorList>
    </citation>
    <scope>NUCLEOTIDE SEQUENCE</scope>
    <source>
        <strain evidence="4">NRRL 2564</strain>
    </source>
</reference>
<gene>
    <name evidence="4" type="primary">mitC</name>
</gene>
<evidence type="ECO:0000313" key="3">
    <source>
        <dbReference type="EMBL" id="AAD27813.1"/>
    </source>
</evidence>
<organism evidence="4">
    <name type="scientific">Streptomyces lavendulae</name>
    <dbReference type="NCBI Taxonomy" id="1914"/>
    <lineage>
        <taxon>Bacteria</taxon>
        <taxon>Bacillati</taxon>
        <taxon>Actinomycetota</taxon>
        <taxon>Actinomycetes</taxon>
        <taxon>Kitasatosporales</taxon>
        <taxon>Streptomycetaceae</taxon>
        <taxon>Streptomyces</taxon>
    </lineage>
</organism>
<reference evidence="4" key="3">
    <citation type="submission" date="1999-05" db="EMBL/GenBank/DDBJ databases">
        <authorList>
            <person name="Mao Y.Q."/>
            <person name="Varoglu M."/>
            <person name="Sherman D.H."/>
        </authorList>
    </citation>
    <scope>NUCLEOTIDE SEQUENCE</scope>
    <source>
        <strain evidence="4">NRRL 2564</strain>
    </source>
</reference>
<dbReference type="Pfam" id="PF02585">
    <property type="entry name" value="PIG-L"/>
    <property type="match status" value="1"/>
</dbReference>
<feature type="compositionally biased region" description="Basic and acidic residues" evidence="2">
    <location>
        <begin position="234"/>
        <end position="251"/>
    </location>
</feature>
<reference evidence="3" key="2">
    <citation type="journal article" date="1999" name="J. Bacteriol.">
        <title>Genetic localization and molecular characterization of two key genes (mitAB) required for biosynthesis of the antitumor antibiotic mitomycin C.</title>
        <authorList>
            <person name="Mao Y."/>
            <person name="Varoglu M."/>
            <person name="Sherman D.H."/>
        </authorList>
    </citation>
    <scope>NUCLEOTIDE SEQUENCE</scope>
    <source>
        <strain evidence="3">NRRL2564</strain>
    </source>
</reference>
<name>Q9WVY1_STRLA</name>
<evidence type="ECO:0000256" key="2">
    <source>
        <dbReference type="SAM" id="MobiDB-lite"/>
    </source>
</evidence>
<dbReference type="EMBL" id="AF115779">
    <property type="protein sequence ID" value="AAD27813.1"/>
    <property type="molecule type" value="Genomic_DNA"/>
</dbReference>
<evidence type="ECO:0000313" key="4">
    <source>
        <dbReference type="EMBL" id="AAD32721.1"/>
    </source>
</evidence>
<sequence>MSGTPATAPYGPVVLSPHADDAVWSLGGRLARWAAEGPRPTVVTVFAGPAAGKPESWRSAADPAVRRAEDRAACAELGVRHVPLGFTDAALRTASGAYLYASPRRLFGPWHPADLPLLEEVRAALLPLCAGASSVHVPLAAGRHVDHRLVRGAVEPLSPARTVFYEDFPYRLRERDHTNLRPRTERLPSEAVDRWLTAAGHYSSQASAHFGGAAALREALFARARAHGGPGRPGHADRHWVPVGQDDRGEARPAPVERGP</sequence>
<dbReference type="Gene3D" id="3.40.50.10320">
    <property type="entry name" value="LmbE-like"/>
    <property type="match status" value="1"/>
</dbReference>
<dbReference type="SUPFAM" id="SSF102588">
    <property type="entry name" value="LmbE-like"/>
    <property type="match status" value="1"/>
</dbReference>
<keyword evidence="1" id="KW-0862">Zinc</keyword>